<sequence length="106" mass="11982">MNLAELTTRMHAIRDHNDWRPFHSPKNLAMAASVEMAELVEIFQWLTEAQSRELPAEHLAHAGQEIGDVILYLVLLCGELGLDMEQVVRAKLADNERRFLGSASNE</sequence>
<organism evidence="1 2">
    <name type="scientific">Pseudomonas peli</name>
    <dbReference type="NCBI Taxonomy" id="592361"/>
    <lineage>
        <taxon>Bacteria</taxon>
        <taxon>Pseudomonadati</taxon>
        <taxon>Pseudomonadota</taxon>
        <taxon>Gammaproteobacteria</taxon>
        <taxon>Pseudomonadales</taxon>
        <taxon>Pseudomonadaceae</taxon>
        <taxon>Pseudomonas</taxon>
    </lineage>
</organism>
<keyword evidence="2" id="KW-1185">Reference proteome</keyword>
<dbReference type="PANTHER" id="PTHR46523">
    <property type="entry name" value="DCTP PYROPHOSPHATASE 1"/>
    <property type="match status" value="1"/>
</dbReference>
<dbReference type="Proteomes" id="UP000242418">
    <property type="component" value="Unassembled WGS sequence"/>
</dbReference>
<dbReference type="Gene3D" id="1.10.287.1080">
    <property type="entry name" value="MazG-like"/>
    <property type="match status" value="1"/>
</dbReference>
<dbReference type="SUPFAM" id="SSF101386">
    <property type="entry name" value="all-alpha NTP pyrophosphatases"/>
    <property type="match status" value="1"/>
</dbReference>
<evidence type="ECO:0000313" key="2">
    <source>
        <dbReference type="Proteomes" id="UP000242418"/>
    </source>
</evidence>
<dbReference type="PANTHER" id="PTHR46523:SF1">
    <property type="entry name" value="DCTP PYROPHOSPHATASE 1"/>
    <property type="match status" value="1"/>
</dbReference>
<dbReference type="EMBL" id="FMTL01000004">
    <property type="protein sequence ID" value="SCW83528.1"/>
    <property type="molecule type" value="Genomic_DNA"/>
</dbReference>
<dbReference type="GO" id="GO:0009143">
    <property type="term" value="P:nucleoside triphosphate catabolic process"/>
    <property type="evidence" value="ECO:0007669"/>
    <property type="project" value="InterPro"/>
</dbReference>
<evidence type="ECO:0000313" key="1">
    <source>
        <dbReference type="EMBL" id="SCW83528.1"/>
    </source>
</evidence>
<dbReference type="Pfam" id="PF12643">
    <property type="entry name" value="MazG-like"/>
    <property type="match status" value="1"/>
</dbReference>
<reference evidence="1 2" key="1">
    <citation type="submission" date="2016-10" db="EMBL/GenBank/DDBJ databases">
        <authorList>
            <person name="Varghese N."/>
            <person name="Submissions S."/>
        </authorList>
    </citation>
    <scope>NUCLEOTIDE SEQUENCE [LARGE SCALE GENOMIC DNA]</scope>
    <source>
        <strain evidence="1 2">DSM 17833</strain>
    </source>
</reference>
<dbReference type="InterPro" id="IPR025984">
    <property type="entry name" value="DCTPP"/>
</dbReference>
<dbReference type="InterPro" id="IPR052555">
    <property type="entry name" value="dCTP_Pyrophosphatase"/>
</dbReference>
<dbReference type="RefSeq" id="WP_090255666.1">
    <property type="nucleotide sequence ID" value="NZ_FMTL01000004.1"/>
</dbReference>
<dbReference type="GO" id="GO:0047429">
    <property type="term" value="F:nucleoside triphosphate diphosphatase activity"/>
    <property type="evidence" value="ECO:0007669"/>
    <property type="project" value="InterPro"/>
</dbReference>
<dbReference type="PIRSF" id="PIRSF029826">
    <property type="entry name" value="UCP029826_pph"/>
    <property type="match status" value="1"/>
</dbReference>
<name>A0AB37ZCA8_9PSED</name>
<comment type="caution">
    <text evidence="1">The sequence shown here is derived from an EMBL/GenBank/DDBJ whole genome shotgun (WGS) entry which is preliminary data.</text>
</comment>
<protein>
    <submittedName>
        <fullName evidence="1">NTP pyrophosphatase, house-cleaning of non-canonical NTPs</fullName>
    </submittedName>
</protein>
<dbReference type="CDD" id="cd11537">
    <property type="entry name" value="NTP-PPase_RS21-C6_like"/>
    <property type="match status" value="1"/>
</dbReference>
<accession>A0AB37ZCA8</accession>
<gene>
    <name evidence="1" type="ORF">SAMN05216370_3899</name>
</gene>
<dbReference type="AlphaFoldDB" id="A0AB37ZCA8"/>
<proteinExistence type="predicted"/>